<sequence length="720" mass="77032">MSKNLALTLSLVAKDSGSKVIREAMQQTSKQAKQLEKEQQRSSETGVRASKALADEYRRTSEARSVLGIRSERQIQREIQQTTAAYNRLTRTGLLSANEQARAFDAMRQKVTGLRGELTRTSDTMSRMSKARALGGNLASIAGGVTAAGAVIAQPVREQMNYSQRLANITNTAYNQLPAEERIAAKGQLSNAIKEAVRKGGGTADTAANALGVLMSKGGVDDKTAMSVLGDIMYTSTATSSNPEEIAQLAVTALNNFKIKKEELPLFFDKLTRSGELGGFELSNMAKELPTIMTNYSKLGMGGIKDLDLLLGNLQANSETAGNNDTAANNYNNLLLKITSADTINNLKNRKFRVSGGTPMSYSEYLVSQRAKGYNTFDSFNNAVGSIISGDKDYKKITADIERNKGTNKEQDLINARDVLVSTIIASIIPDAQAQMALTTAFLKKDYIKEQITGTQKANGAVSSSFQVVASEPMFKFNQLANEKFFADGDVFGKFNKELGNAAITLADYAKEYPELTVAVDGATQGIKAMTAAAYVFAGLRLLQGGFGSTSTSVPGGAVGTGGKLAGALSITTPAIAITAGSVALGMMQDKLREDFAKKTIPEKVKSIQDGTSGYSFVDVAWAVLKSKFSQDKRSSSISIPYLPDGIVDIAPQLDHDGVNFGVPAYLQRGNKSSYSGGGTSENKQPLIIKNQIILDEKVLAEAVNNVNGEQANRGPRGLY</sequence>
<accession>A0A377YMF8</accession>
<dbReference type="Proteomes" id="UP000254387">
    <property type="component" value="Unassembled WGS sequence"/>
</dbReference>
<dbReference type="InterPro" id="IPR010090">
    <property type="entry name" value="Phage_tape_meas"/>
</dbReference>
<protein>
    <submittedName>
        <fullName evidence="3">Phage-related minor tail protein</fullName>
    </submittedName>
</protein>
<evidence type="ECO:0000313" key="5">
    <source>
        <dbReference type="Proteomes" id="UP000254141"/>
    </source>
</evidence>
<organism evidence="3 5">
    <name type="scientific">Klebsiella pneumoniae</name>
    <dbReference type="NCBI Taxonomy" id="573"/>
    <lineage>
        <taxon>Bacteria</taxon>
        <taxon>Pseudomonadati</taxon>
        <taxon>Pseudomonadota</taxon>
        <taxon>Gammaproteobacteria</taxon>
        <taxon>Enterobacterales</taxon>
        <taxon>Enterobacteriaceae</taxon>
        <taxon>Klebsiella/Raoultella group</taxon>
        <taxon>Klebsiella</taxon>
        <taxon>Klebsiella pneumoniae complex</taxon>
    </lineage>
</organism>
<name>A0A377YMF8_KLEPN</name>
<evidence type="ECO:0000256" key="1">
    <source>
        <dbReference type="SAM" id="MobiDB-lite"/>
    </source>
</evidence>
<dbReference type="AlphaFoldDB" id="A0A377YMF8"/>
<feature type="domain" description="Phage tail tape measure protein" evidence="2">
    <location>
        <begin position="196"/>
        <end position="357"/>
    </location>
</feature>
<evidence type="ECO:0000313" key="3">
    <source>
        <dbReference type="EMBL" id="STU50498.1"/>
    </source>
</evidence>
<feature type="region of interest" description="Disordered" evidence="1">
    <location>
        <begin position="26"/>
        <end position="49"/>
    </location>
</feature>
<dbReference type="Pfam" id="PF10145">
    <property type="entry name" value="PhageMin_Tail"/>
    <property type="match status" value="1"/>
</dbReference>
<gene>
    <name evidence="3" type="ORF">NCTC5051_02077</name>
    <name evidence="4" type="ORF">NCTC5053_01625</name>
</gene>
<evidence type="ECO:0000313" key="4">
    <source>
        <dbReference type="EMBL" id="STV03997.1"/>
    </source>
</evidence>
<dbReference type="EMBL" id="UGLU01000001">
    <property type="protein sequence ID" value="STU50498.1"/>
    <property type="molecule type" value="Genomic_DNA"/>
</dbReference>
<reference evidence="5 6" key="1">
    <citation type="submission" date="2018-06" db="EMBL/GenBank/DDBJ databases">
        <authorList>
            <consortium name="Pathogen Informatics"/>
            <person name="Doyle S."/>
        </authorList>
    </citation>
    <scope>NUCLEOTIDE SEQUENCE [LARGE SCALE GENOMIC DNA]</scope>
    <source>
        <strain evidence="3 5">NCTC5051</strain>
        <strain evidence="4 6">NCTC5053</strain>
    </source>
</reference>
<evidence type="ECO:0000259" key="2">
    <source>
        <dbReference type="Pfam" id="PF10145"/>
    </source>
</evidence>
<evidence type="ECO:0000313" key="6">
    <source>
        <dbReference type="Proteomes" id="UP000254387"/>
    </source>
</evidence>
<dbReference type="Proteomes" id="UP000254141">
    <property type="component" value="Unassembled WGS sequence"/>
</dbReference>
<proteinExistence type="predicted"/>
<dbReference type="EMBL" id="UGMN01000004">
    <property type="protein sequence ID" value="STV03997.1"/>
    <property type="molecule type" value="Genomic_DNA"/>
</dbReference>